<feature type="non-terminal residue" evidence="2">
    <location>
        <position position="60"/>
    </location>
</feature>
<dbReference type="Proteomes" id="UP000265520">
    <property type="component" value="Unassembled WGS sequence"/>
</dbReference>
<evidence type="ECO:0000256" key="1">
    <source>
        <dbReference type="SAM" id="MobiDB-lite"/>
    </source>
</evidence>
<reference evidence="2 3" key="1">
    <citation type="journal article" date="2018" name="Front. Plant Sci.">
        <title>Red Clover (Trifolium pratense) and Zigzag Clover (T. medium) - A Picture of Genomic Similarities and Differences.</title>
        <authorList>
            <person name="Dluhosova J."/>
            <person name="Istvanek J."/>
            <person name="Nedelnik J."/>
            <person name="Repkova J."/>
        </authorList>
    </citation>
    <scope>NUCLEOTIDE SEQUENCE [LARGE SCALE GENOMIC DNA]</scope>
    <source>
        <strain evidence="3">cv. 10/8</strain>
        <tissue evidence="2">Leaf</tissue>
    </source>
</reference>
<dbReference type="EMBL" id="LXQA011297118">
    <property type="protein sequence ID" value="MCI92309.1"/>
    <property type="molecule type" value="Genomic_DNA"/>
</dbReference>
<organism evidence="2 3">
    <name type="scientific">Trifolium medium</name>
    <dbReference type="NCBI Taxonomy" id="97028"/>
    <lineage>
        <taxon>Eukaryota</taxon>
        <taxon>Viridiplantae</taxon>
        <taxon>Streptophyta</taxon>
        <taxon>Embryophyta</taxon>
        <taxon>Tracheophyta</taxon>
        <taxon>Spermatophyta</taxon>
        <taxon>Magnoliopsida</taxon>
        <taxon>eudicotyledons</taxon>
        <taxon>Gunneridae</taxon>
        <taxon>Pentapetalae</taxon>
        <taxon>rosids</taxon>
        <taxon>fabids</taxon>
        <taxon>Fabales</taxon>
        <taxon>Fabaceae</taxon>
        <taxon>Papilionoideae</taxon>
        <taxon>50 kb inversion clade</taxon>
        <taxon>NPAAA clade</taxon>
        <taxon>Hologalegina</taxon>
        <taxon>IRL clade</taxon>
        <taxon>Trifolieae</taxon>
        <taxon>Trifolium</taxon>
    </lineage>
</organism>
<dbReference type="AlphaFoldDB" id="A0A392VXU7"/>
<proteinExistence type="predicted"/>
<evidence type="ECO:0000313" key="2">
    <source>
        <dbReference type="EMBL" id="MCI92309.1"/>
    </source>
</evidence>
<feature type="region of interest" description="Disordered" evidence="1">
    <location>
        <begin position="33"/>
        <end position="60"/>
    </location>
</feature>
<accession>A0A392VXU7</accession>
<sequence>MAALVNAINRQGQYMREQNAQFQAVDESRITRASTSRYRRRGSPFFPPRRWDHSLSSTRS</sequence>
<comment type="caution">
    <text evidence="2">The sequence shown here is derived from an EMBL/GenBank/DDBJ whole genome shotgun (WGS) entry which is preliminary data.</text>
</comment>
<keyword evidence="3" id="KW-1185">Reference proteome</keyword>
<evidence type="ECO:0000313" key="3">
    <source>
        <dbReference type="Proteomes" id="UP000265520"/>
    </source>
</evidence>
<name>A0A392VXU7_9FABA</name>
<protein>
    <submittedName>
        <fullName evidence="2">Uncharacterized protein</fullName>
    </submittedName>
</protein>